<dbReference type="Pfam" id="PF02378">
    <property type="entry name" value="PTS_EIIC"/>
    <property type="match status" value="1"/>
</dbReference>
<evidence type="ECO:0000256" key="6">
    <source>
        <dbReference type="ARBA" id="ARBA00022692"/>
    </source>
</evidence>
<proteinExistence type="predicted"/>
<comment type="subcellular location">
    <subcellularLocation>
        <location evidence="1">Cell membrane</location>
        <topology evidence="1">Multi-pass membrane protein</topology>
    </subcellularLocation>
</comment>
<comment type="caution">
    <text evidence="11">The sequence shown here is derived from an EMBL/GenBank/DDBJ whole genome shotgun (WGS) entry which is preliminary data.</text>
</comment>
<feature type="domain" description="PTS EIIC type-1" evidence="10">
    <location>
        <begin position="1"/>
        <end position="118"/>
    </location>
</feature>
<organism evidence="11 12">
    <name type="scientific">Vibrio parahaemolyticus</name>
    <dbReference type="NCBI Taxonomy" id="670"/>
    <lineage>
        <taxon>Bacteria</taxon>
        <taxon>Pseudomonadati</taxon>
        <taxon>Pseudomonadota</taxon>
        <taxon>Gammaproteobacteria</taxon>
        <taxon>Vibrionales</taxon>
        <taxon>Vibrionaceae</taxon>
        <taxon>Vibrio</taxon>
    </lineage>
</organism>
<dbReference type="GO" id="GO:0090563">
    <property type="term" value="F:protein-phosphocysteine-sugar phosphotransferase activity"/>
    <property type="evidence" value="ECO:0007669"/>
    <property type="project" value="TreeGrafter"/>
</dbReference>
<dbReference type="GO" id="GO:0009401">
    <property type="term" value="P:phosphoenolpyruvate-dependent sugar phosphotransferase system"/>
    <property type="evidence" value="ECO:0007669"/>
    <property type="project" value="UniProtKB-KW"/>
</dbReference>
<sequence>LGVFKNMGLIFAVGLPIALAKKASGRAVLATLVSYITFNYVIGGILQFWGPELGVNYTEGERGLTEVGGILTLDTNLLGAILIASLSVWVHSRFFDKKLPDWAAVFGGTPLVVIISFP</sequence>
<keyword evidence="4" id="KW-0762">Sugar transport</keyword>
<dbReference type="GO" id="GO:0005886">
    <property type="term" value="C:plasma membrane"/>
    <property type="evidence" value="ECO:0007669"/>
    <property type="project" value="UniProtKB-SubCell"/>
</dbReference>
<protein>
    <submittedName>
        <fullName evidence="11">PTS transporter subunit EIIC</fullName>
    </submittedName>
</protein>
<accession>A0A7Y0SNX6</accession>
<keyword evidence="2" id="KW-0813">Transport</keyword>
<evidence type="ECO:0000313" key="12">
    <source>
        <dbReference type="Proteomes" id="UP000518904"/>
    </source>
</evidence>
<keyword evidence="3" id="KW-1003">Cell membrane</keyword>
<dbReference type="Proteomes" id="UP000518904">
    <property type="component" value="Unassembled WGS sequence"/>
</dbReference>
<reference evidence="11 12" key="1">
    <citation type="submission" date="2020-04" db="EMBL/GenBank/DDBJ databases">
        <title>Whole-genome sequencing of Vibrio spp. from China reveals different genetic environments of blaCTX-M-14 among diverse lineages.</title>
        <authorList>
            <person name="Zheng Z."/>
            <person name="Ye L."/>
            <person name="Chen S."/>
        </authorList>
    </citation>
    <scope>NUCLEOTIDE SEQUENCE [LARGE SCALE GENOMIC DNA]</scope>
    <source>
        <strain evidence="11 12">Vb0551</strain>
    </source>
</reference>
<dbReference type="InterPro" id="IPR003352">
    <property type="entry name" value="PTS_EIIC"/>
</dbReference>
<dbReference type="AlphaFoldDB" id="A0A7Y0SNX6"/>
<evidence type="ECO:0000259" key="10">
    <source>
        <dbReference type="PROSITE" id="PS51103"/>
    </source>
</evidence>
<dbReference type="EMBL" id="JABCLB010002520">
    <property type="protein sequence ID" value="NMU86968.1"/>
    <property type="molecule type" value="Genomic_DNA"/>
</dbReference>
<name>A0A7Y0SNX6_VIBPH</name>
<evidence type="ECO:0000256" key="1">
    <source>
        <dbReference type="ARBA" id="ARBA00004651"/>
    </source>
</evidence>
<evidence type="ECO:0000256" key="3">
    <source>
        <dbReference type="ARBA" id="ARBA00022475"/>
    </source>
</evidence>
<dbReference type="PANTHER" id="PTHR30009:SF12">
    <property type="entry name" value="PHOSPHOTRANSFERASE IIC COMPONENT GLVC"/>
    <property type="match status" value="1"/>
</dbReference>
<evidence type="ECO:0000256" key="5">
    <source>
        <dbReference type="ARBA" id="ARBA00022683"/>
    </source>
</evidence>
<feature type="transmembrane region" description="Helical" evidence="9">
    <location>
        <begin position="69"/>
        <end position="90"/>
    </location>
</feature>
<evidence type="ECO:0000256" key="4">
    <source>
        <dbReference type="ARBA" id="ARBA00022597"/>
    </source>
</evidence>
<keyword evidence="8 9" id="KW-0472">Membrane</keyword>
<evidence type="ECO:0000256" key="2">
    <source>
        <dbReference type="ARBA" id="ARBA00022448"/>
    </source>
</evidence>
<keyword evidence="7 9" id="KW-1133">Transmembrane helix</keyword>
<dbReference type="PANTHER" id="PTHR30009">
    <property type="entry name" value="CYTOCHROME C-TYPE SYNTHESIS PROTEIN AND PTS TRANSMEMBRANE COMPONENT"/>
    <property type="match status" value="1"/>
</dbReference>
<dbReference type="GO" id="GO:0008982">
    <property type="term" value="F:protein-N(PI)-phosphohistidine-sugar phosphotransferase activity"/>
    <property type="evidence" value="ECO:0007669"/>
    <property type="project" value="InterPro"/>
</dbReference>
<feature type="non-terminal residue" evidence="11">
    <location>
        <position position="118"/>
    </location>
</feature>
<evidence type="ECO:0000256" key="9">
    <source>
        <dbReference type="SAM" id="Phobius"/>
    </source>
</evidence>
<dbReference type="InterPro" id="IPR013013">
    <property type="entry name" value="PTS_EIIC_1"/>
</dbReference>
<evidence type="ECO:0000256" key="8">
    <source>
        <dbReference type="ARBA" id="ARBA00023136"/>
    </source>
</evidence>
<feature type="non-terminal residue" evidence="11">
    <location>
        <position position="1"/>
    </location>
</feature>
<keyword evidence="6 9" id="KW-0812">Transmembrane</keyword>
<evidence type="ECO:0000313" key="11">
    <source>
        <dbReference type="EMBL" id="NMU86968.1"/>
    </source>
</evidence>
<feature type="transmembrane region" description="Helical" evidence="9">
    <location>
        <begin position="27"/>
        <end position="49"/>
    </location>
</feature>
<dbReference type="InterPro" id="IPR050429">
    <property type="entry name" value="PTS_Glucose_EIICBA"/>
</dbReference>
<dbReference type="PROSITE" id="PS51103">
    <property type="entry name" value="PTS_EIIC_TYPE_1"/>
    <property type="match status" value="1"/>
</dbReference>
<evidence type="ECO:0000256" key="7">
    <source>
        <dbReference type="ARBA" id="ARBA00022989"/>
    </source>
</evidence>
<gene>
    <name evidence="11" type="ORF">HKB16_29400</name>
</gene>
<keyword evidence="5" id="KW-0598">Phosphotransferase system</keyword>